<evidence type="ECO:0000259" key="5">
    <source>
        <dbReference type="Pfam" id="PF00155"/>
    </source>
</evidence>
<evidence type="ECO:0000256" key="1">
    <source>
        <dbReference type="ARBA" id="ARBA00001933"/>
    </source>
</evidence>
<evidence type="ECO:0000313" key="6">
    <source>
        <dbReference type="EMBL" id="MBB6479712.1"/>
    </source>
</evidence>
<evidence type="ECO:0000256" key="4">
    <source>
        <dbReference type="RuleBase" id="RU003693"/>
    </source>
</evidence>
<dbReference type="InterPro" id="IPR015421">
    <property type="entry name" value="PyrdxlP-dep_Trfase_major"/>
</dbReference>
<dbReference type="PANTHER" id="PTHR13693">
    <property type="entry name" value="CLASS II AMINOTRANSFERASE/8-AMINO-7-OXONONANOATE SYNTHASE"/>
    <property type="match status" value="1"/>
</dbReference>
<dbReference type="InterPro" id="IPR050087">
    <property type="entry name" value="AON_synthase_class-II"/>
</dbReference>
<dbReference type="SUPFAM" id="SSF53383">
    <property type="entry name" value="PLP-dependent transferases"/>
    <property type="match status" value="1"/>
</dbReference>
<protein>
    <submittedName>
        <fullName evidence="6">Glycine C-acetyltransferase</fullName>
        <ecNumber evidence="6">2.3.1.29</ecNumber>
    </submittedName>
</protein>
<dbReference type="PROSITE" id="PS00599">
    <property type="entry name" value="AA_TRANSFER_CLASS_2"/>
    <property type="match status" value="1"/>
</dbReference>
<proteinExistence type="inferred from homology"/>
<dbReference type="RefSeq" id="WP_184745178.1">
    <property type="nucleotide sequence ID" value="NZ_JACHGJ010000002.1"/>
</dbReference>
<dbReference type="PANTHER" id="PTHR13693:SF3">
    <property type="entry name" value="LD36009P"/>
    <property type="match status" value="1"/>
</dbReference>
<dbReference type="InterPro" id="IPR001917">
    <property type="entry name" value="Aminotrans_II_pyridoxalP_BS"/>
</dbReference>
<organism evidence="6 7">
    <name type="scientific">Spirochaeta isovalerica</name>
    <dbReference type="NCBI Taxonomy" id="150"/>
    <lineage>
        <taxon>Bacteria</taxon>
        <taxon>Pseudomonadati</taxon>
        <taxon>Spirochaetota</taxon>
        <taxon>Spirochaetia</taxon>
        <taxon>Spirochaetales</taxon>
        <taxon>Spirochaetaceae</taxon>
        <taxon>Spirochaeta</taxon>
    </lineage>
</organism>
<sequence>MANNILNFSLADFFYNDNPDVLSPPDDFSEWINNPVVKHSFSFFEQELLDAPRVSTEILSNLDGKRRKIINLTSYNYLGLSTHPEVVQAAKEALEKYGLGSSGAPLLSGTLDIHTEFARKLAEFKQKEDCILYSSGFGGNVGAIQGMMRKGDYLVMDEKCHRSLVDGGTLSGAKMLFFAHNDMESLQMMLEKAKGKRTLVVVEGVYSMDGDLAKMPEICDLAEQYGAGIFIDEAHSTLMFGENGRGVAEHFGVEDRVGVSFGTLSKSFGGVGGFICANKDLIRYLKGYSSPWNFSCAPSPAVSGGLIKALEVATRDSSLRDKMWENTRYMKKNLLDMNLDLGGTESQVIPIIIGNSGEKLMSYAEKMQKAGLFLQPVDFPAVPAHSRRFRMSVSSQLTQEEMDTTLSIIEDVIVKDMKS</sequence>
<comment type="caution">
    <text evidence="6">The sequence shown here is derived from an EMBL/GenBank/DDBJ whole genome shotgun (WGS) entry which is preliminary data.</text>
</comment>
<name>A0A841RBC3_9SPIO</name>
<dbReference type="InterPro" id="IPR015424">
    <property type="entry name" value="PyrdxlP-dep_Trfase"/>
</dbReference>
<evidence type="ECO:0000313" key="7">
    <source>
        <dbReference type="Proteomes" id="UP000587760"/>
    </source>
</evidence>
<keyword evidence="3 4" id="KW-0663">Pyridoxal phosphate</keyword>
<comment type="cofactor">
    <cofactor evidence="1 4">
        <name>pyridoxal 5'-phosphate</name>
        <dbReference type="ChEBI" id="CHEBI:597326"/>
    </cofactor>
</comment>
<dbReference type="CDD" id="cd06454">
    <property type="entry name" value="KBL_like"/>
    <property type="match status" value="1"/>
</dbReference>
<dbReference type="InterPro" id="IPR004839">
    <property type="entry name" value="Aminotransferase_I/II_large"/>
</dbReference>
<dbReference type="EMBL" id="JACHGJ010000002">
    <property type="protein sequence ID" value="MBB6479712.1"/>
    <property type="molecule type" value="Genomic_DNA"/>
</dbReference>
<keyword evidence="6" id="KW-0012">Acyltransferase</keyword>
<dbReference type="InterPro" id="IPR015422">
    <property type="entry name" value="PyrdxlP-dep_Trfase_small"/>
</dbReference>
<keyword evidence="2 6" id="KW-0808">Transferase</keyword>
<dbReference type="Gene3D" id="3.90.1150.10">
    <property type="entry name" value="Aspartate Aminotransferase, domain 1"/>
    <property type="match status" value="1"/>
</dbReference>
<evidence type="ECO:0000256" key="2">
    <source>
        <dbReference type="ARBA" id="ARBA00022679"/>
    </source>
</evidence>
<dbReference type="Pfam" id="PF00155">
    <property type="entry name" value="Aminotran_1_2"/>
    <property type="match status" value="1"/>
</dbReference>
<gene>
    <name evidence="6" type="ORF">HNR50_001370</name>
</gene>
<reference evidence="6 7" key="1">
    <citation type="submission" date="2020-08" db="EMBL/GenBank/DDBJ databases">
        <title>Genomic Encyclopedia of Type Strains, Phase IV (KMG-IV): sequencing the most valuable type-strain genomes for metagenomic binning, comparative biology and taxonomic classification.</title>
        <authorList>
            <person name="Goeker M."/>
        </authorList>
    </citation>
    <scope>NUCLEOTIDE SEQUENCE [LARGE SCALE GENOMIC DNA]</scope>
    <source>
        <strain evidence="6 7">DSM 2461</strain>
    </source>
</reference>
<comment type="similarity">
    <text evidence="4">Belongs to the class-II pyridoxal-phosphate-dependent aminotransferase family.</text>
</comment>
<dbReference type="Gene3D" id="3.40.640.10">
    <property type="entry name" value="Type I PLP-dependent aspartate aminotransferase-like (Major domain)"/>
    <property type="match status" value="1"/>
</dbReference>
<keyword evidence="7" id="KW-1185">Reference proteome</keyword>
<accession>A0A841RBC3</accession>
<feature type="domain" description="Aminotransferase class I/classII large" evidence="5">
    <location>
        <begin position="68"/>
        <end position="407"/>
    </location>
</feature>
<evidence type="ECO:0000256" key="3">
    <source>
        <dbReference type="ARBA" id="ARBA00022898"/>
    </source>
</evidence>
<dbReference type="GO" id="GO:0008890">
    <property type="term" value="F:glycine C-acetyltransferase activity"/>
    <property type="evidence" value="ECO:0007669"/>
    <property type="project" value="UniProtKB-EC"/>
</dbReference>
<dbReference type="EC" id="2.3.1.29" evidence="6"/>
<dbReference type="AlphaFoldDB" id="A0A841RBC3"/>
<dbReference type="Proteomes" id="UP000587760">
    <property type="component" value="Unassembled WGS sequence"/>
</dbReference>
<dbReference type="GO" id="GO:0030170">
    <property type="term" value="F:pyridoxal phosphate binding"/>
    <property type="evidence" value="ECO:0007669"/>
    <property type="project" value="InterPro"/>
</dbReference>